<dbReference type="InterPro" id="IPR013761">
    <property type="entry name" value="SAM/pointed_sf"/>
</dbReference>
<accession>A0A1W0A201</accession>
<feature type="domain" description="SAM" evidence="2">
    <location>
        <begin position="5"/>
        <end position="69"/>
    </location>
</feature>
<dbReference type="PROSITE" id="PS50105">
    <property type="entry name" value="SAM_DOMAIN"/>
    <property type="match status" value="1"/>
</dbReference>
<comment type="caution">
    <text evidence="3">The sequence shown here is derived from an EMBL/GenBank/DDBJ whole genome shotgun (WGS) entry which is preliminary data.</text>
</comment>
<proteinExistence type="predicted"/>
<protein>
    <recommendedName>
        <fullName evidence="2">SAM domain-containing protein</fullName>
    </recommendedName>
</protein>
<evidence type="ECO:0000259" key="2">
    <source>
        <dbReference type="PROSITE" id="PS50105"/>
    </source>
</evidence>
<feature type="compositionally biased region" description="Basic and acidic residues" evidence="1">
    <location>
        <begin position="242"/>
        <end position="253"/>
    </location>
</feature>
<reference evidence="3 4" key="1">
    <citation type="journal article" date="2014" name="Genome Biol. Evol.">
        <title>The secreted proteins of Achlya hypogyna and Thraustotheca clavata identify the ancestral oomycete secretome and reveal gene acquisitions by horizontal gene transfer.</title>
        <authorList>
            <person name="Misner I."/>
            <person name="Blouin N."/>
            <person name="Leonard G."/>
            <person name="Richards T.A."/>
            <person name="Lane C.E."/>
        </authorList>
    </citation>
    <scope>NUCLEOTIDE SEQUENCE [LARGE SCALE GENOMIC DNA]</scope>
    <source>
        <strain evidence="3 4">ATCC 34112</strain>
    </source>
</reference>
<feature type="region of interest" description="Disordered" evidence="1">
    <location>
        <begin position="74"/>
        <end position="98"/>
    </location>
</feature>
<name>A0A1W0A201_9STRA</name>
<dbReference type="InterPro" id="IPR001660">
    <property type="entry name" value="SAM"/>
</dbReference>
<dbReference type="OrthoDB" id="76175at2759"/>
<feature type="region of interest" description="Disordered" evidence="1">
    <location>
        <begin position="242"/>
        <end position="268"/>
    </location>
</feature>
<dbReference type="Pfam" id="PF00536">
    <property type="entry name" value="SAM_1"/>
    <property type="match status" value="1"/>
</dbReference>
<sequence>MIASWSPKQVAEWLMRSGFAEYAQTFEDNEISGDVLPTITNEVLRDDLKIHVYGHRVKLVNAIQKLLEACGTIPQGATNDSRDASPETSPHDSHEHTSLLLPQVLPVEALHSSEHDLRPIPDIPKRNLRTFYNTDAGRALRLDPTRAHMLIQDTSGKRSHCVMCFSISSTSQRRREMNTKWQCAVCRAHLCRHKFGKEKTSCFDKFHSLAFLEQVQRPRPRPRQYFILPDWDPNVDSLEKLRQRAAEYKSHEEDEHDNEDDTDHQVDA</sequence>
<dbReference type="Gene3D" id="1.10.150.50">
    <property type="entry name" value="Transcription Factor, Ets-1"/>
    <property type="match status" value="1"/>
</dbReference>
<evidence type="ECO:0000313" key="3">
    <source>
        <dbReference type="EMBL" id="OQS04288.1"/>
    </source>
</evidence>
<dbReference type="SUPFAM" id="SSF47769">
    <property type="entry name" value="SAM/Pointed domain"/>
    <property type="match status" value="1"/>
</dbReference>
<evidence type="ECO:0000313" key="4">
    <source>
        <dbReference type="Proteomes" id="UP000243217"/>
    </source>
</evidence>
<dbReference type="EMBL" id="JNBS01000646">
    <property type="protein sequence ID" value="OQS04288.1"/>
    <property type="molecule type" value="Genomic_DNA"/>
</dbReference>
<dbReference type="Proteomes" id="UP000243217">
    <property type="component" value="Unassembled WGS sequence"/>
</dbReference>
<keyword evidence="4" id="KW-1185">Reference proteome</keyword>
<evidence type="ECO:0000256" key="1">
    <source>
        <dbReference type="SAM" id="MobiDB-lite"/>
    </source>
</evidence>
<organism evidence="3 4">
    <name type="scientific">Thraustotheca clavata</name>
    <dbReference type="NCBI Taxonomy" id="74557"/>
    <lineage>
        <taxon>Eukaryota</taxon>
        <taxon>Sar</taxon>
        <taxon>Stramenopiles</taxon>
        <taxon>Oomycota</taxon>
        <taxon>Saprolegniomycetes</taxon>
        <taxon>Saprolegniales</taxon>
        <taxon>Achlyaceae</taxon>
        <taxon>Thraustotheca</taxon>
    </lineage>
</organism>
<gene>
    <name evidence="3" type="ORF">THRCLA_20917</name>
</gene>
<dbReference type="AlphaFoldDB" id="A0A1W0A201"/>
<dbReference type="SMART" id="SM00454">
    <property type="entry name" value="SAM"/>
    <property type="match status" value="1"/>
</dbReference>
<feature type="compositionally biased region" description="Basic and acidic residues" evidence="1">
    <location>
        <begin position="80"/>
        <end position="97"/>
    </location>
</feature>